<dbReference type="Proteomes" id="UP000789525">
    <property type="component" value="Unassembled WGS sequence"/>
</dbReference>
<sequence>MSSDLAIRTPIKTDNGYRTAKVKSLEAKIILTHPGTHSYEVHKSVFQITNQRNGDGSHIARNYGRRVLPPPRKRSTAVHMITAPPTRKEFVASDFEQYTFNDT</sequence>
<evidence type="ECO:0000313" key="1">
    <source>
        <dbReference type="EMBL" id="CAG8548844.1"/>
    </source>
</evidence>
<comment type="caution">
    <text evidence="1">The sequence shown here is derived from an EMBL/GenBank/DDBJ whole genome shotgun (WGS) entry which is preliminary data.</text>
</comment>
<dbReference type="EMBL" id="CAJVPT010008154">
    <property type="protein sequence ID" value="CAG8548844.1"/>
    <property type="molecule type" value="Genomic_DNA"/>
</dbReference>
<organism evidence="1 2">
    <name type="scientific">Acaulospora colombiana</name>
    <dbReference type="NCBI Taxonomy" id="27376"/>
    <lineage>
        <taxon>Eukaryota</taxon>
        <taxon>Fungi</taxon>
        <taxon>Fungi incertae sedis</taxon>
        <taxon>Mucoromycota</taxon>
        <taxon>Glomeromycotina</taxon>
        <taxon>Glomeromycetes</taxon>
        <taxon>Diversisporales</taxon>
        <taxon>Acaulosporaceae</taxon>
        <taxon>Acaulospora</taxon>
    </lineage>
</organism>
<accession>A0ACA9LVB6</accession>
<gene>
    <name evidence="1" type="ORF">ACOLOM_LOCUS4768</name>
</gene>
<keyword evidence="2" id="KW-1185">Reference proteome</keyword>
<name>A0ACA9LVB6_9GLOM</name>
<evidence type="ECO:0000313" key="2">
    <source>
        <dbReference type="Proteomes" id="UP000789525"/>
    </source>
</evidence>
<reference evidence="1" key="1">
    <citation type="submission" date="2021-06" db="EMBL/GenBank/DDBJ databases">
        <authorList>
            <person name="Kallberg Y."/>
            <person name="Tangrot J."/>
            <person name="Rosling A."/>
        </authorList>
    </citation>
    <scope>NUCLEOTIDE SEQUENCE</scope>
    <source>
        <strain evidence="1">CL356</strain>
    </source>
</reference>
<proteinExistence type="predicted"/>
<protein>
    <submittedName>
        <fullName evidence="1">10512_t:CDS:1</fullName>
    </submittedName>
</protein>